<name>A0AAN9V7R6_9ORTH</name>
<reference evidence="2 3" key="1">
    <citation type="submission" date="2024-03" db="EMBL/GenBank/DDBJ databases">
        <title>The genome assembly and annotation of the cricket Gryllus longicercus Weissman &amp; Gray.</title>
        <authorList>
            <person name="Szrajer S."/>
            <person name="Gray D."/>
            <person name="Ylla G."/>
        </authorList>
    </citation>
    <scope>NUCLEOTIDE SEQUENCE [LARGE SCALE GENOMIC DNA]</scope>
    <source>
        <strain evidence="2">DAG 2021-001</strain>
        <tissue evidence="2">Whole body minus gut</tissue>
    </source>
</reference>
<dbReference type="Proteomes" id="UP001378592">
    <property type="component" value="Unassembled WGS sequence"/>
</dbReference>
<dbReference type="AlphaFoldDB" id="A0AAN9V7R6"/>
<gene>
    <name evidence="2" type="ORF">R5R35_007937</name>
</gene>
<keyword evidence="3" id="KW-1185">Reference proteome</keyword>
<comment type="caution">
    <text evidence="2">The sequence shown here is derived from an EMBL/GenBank/DDBJ whole genome shotgun (WGS) entry which is preliminary data.</text>
</comment>
<keyword evidence="1" id="KW-0472">Membrane</keyword>
<evidence type="ECO:0000313" key="3">
    <source>
        <dbReference type="Proteomes" id="UP001378592"/>
    </source>
</evidence>
<evidence type="ECO:0000313" key="2">
    <source>
        <dbReference type="EMBL" id="KAK7790891.1"/>
    </source>
</evidence>
<proteinExistence type="predicted"/>
<accession>A0AAN9V7R6</accession>
<organism evidence="2 3">
    <name type="scientific">Gryllus longicercus</name>
    <dbReference type="NCBI Taxonomy" id="2509291"/>
    <lineage>
        <taxon>Eukaryota</taxon>
        <taxon>Metazoa</taxon>
        <taxon>Ecdysozoa</taxon>
        <taxon>Arthropoda</taxon>
        <taxon>Hexapoda</taxon>
        <taxon>Insecta</taxon>
        <taxon>Pterygota</taxon>
        <taxon>Neoptera</taxon>
        <taxon>Polyneoptera</taxon>
        <taxon>Orthoptera</taxon>
        <taxon>Ensifera</taxon>
        <taxon>Gryllidea</taxon>
        <taxon>Grylloidea</taxon>
        <taxon>Gryllidae</taxon>
        <taxon>Gryllinae</taxon>
        <taxon>Gryllus</taxon>
    </lineage>
</organism>
<protein>
    <submittedName>
        <fullName evidence="2">Uncharacterized protein</fullName>
    </submittedName>
</protein>
<keyword evidence="1" id="KW-0812">Transmembrane</keyword>
<dbReference type="EMBL" id="JAZDUA010000579">
    <property type="protein sequence ID" value="KAK7790891.1"/>
    <property type="molecule type" value="Genomic_DNA"/>
</dbReference>
<sequence>MRASPGSALLVGWADFPALRYISNGCPAPSTKAAATMATSFPAVLLKTFLLMTLLGLVVTQYRSGYLPKRPVVYPRFLGDEDATIDNRFGGAATTDGSLIQDQDIPKGYDPQMWRTVASWPKDKQPYWFVNAKRPNADK</sequence>
<evidence type="ECO:0000256" key="1">
    <source>
        <dbReference type="SAM" id="Phobius"/>
    </source>
</evidence>
<feature type="transmembrane region" description="Helical" evidence="1">
    <location>
        <begin position="38"/>
        <end position="60"/>
    </location>
</feature>
<keyword evidence="1" id="KW-1133">Transmembrane helix</keyword>